<sequence>MKNCLRGGVASLLAQSCKSLDELRAESFPNPPEITGKIYSYLSLPINSNLGVHLNGNFSFPDSVQLSRLFQGNSDDTEWNRYILYEVLTDLHVKLLEYIVKLEEARHQKERSDFVPHTANNFWPIPIKMNAYMGLYKDYGIDVIRKLGFKNLKFFWTEVNGGQFVSLREARIFDKKKTIIADLLVDSGVSAVKLDKDKIRQLNDITDYPNFPYEPVTGELVCEKLHEIPDIHDKLDNKHDSLFELLNFILQDKNSFEILTGLPLVPLSNESVGNFGELYYIGRKEHLELFPSTGPSKFVSIDLPENLFKIFNDNNFPSFTNIKKFDASGVLDLLMFELRPLKERPWDPNGESIPNDEWLKKIWSILIQVTESEFSRLSKYPLLPVIQPSKLVRPDMKYPLLHMPEYGHSLYYLYPILVKLEVRFTNMRFPDNVHGNLKKCIVECTPSNIIDSLERSCSLQHMTMEQLFKTSDLSSSDYGTFRTFIKNELDVLFVHGRNKKEFMKVLRSLPIWPIHSNEEKFIDATAGKLLWYRPSFFSFDANTNFYKCDRESFQALTDIGASRIEISEYIRDYIIPQITTKSPIPSKDYITFLQKVLSLRNVGIEYLRQYKLIPNKSLTAFMRADDLYDAEVILYLNIFSNDKFLPPELQNDPICLNSLEKIGLNRQINSNIYIKCAREIESQFQQPDKFLINIVKTRAKYLIDYLYTNSFRFTNEQWDQIMHIKFIPSEKCLQSPFQEEAKETLGFESFAVLCLQRYKEVCWTERPLFERSVEPDNLFCERHPTIGKPSLEEVIKHWLFVVKEIKSRFTWNSTEIKRVMEEIYKIINEISQDEILKVLIKFKINDSNEKIFLNGDDPLDEKSWVAGKELVFGIQEDIKEGMYKVNACLMPYRNLLLLAGAYEINTEELEELEKLKLKKSEKDIKLDQKEIIVNDLLDKLIMQSDNEYHDVFFTFDKGEARIGANRYVLSAASTYFKKMFYSGLSESARNEIEISIKDIHPDTFWILLRWLYGQSFEDATKSILHKPDDFKTDQYLSFLVSLLQVTDIYDVESLKDKVIDIIIKGRYIGVTNLCKILICSEDCNAQQLKDYYKKHIISNRKLVKEQLLKLHTNAANDEERSEILQMSQLLDPFLLDDE</sequence>
<reference evidence="2 3" key="1">
    <citation type="submission" date="2018-06" db="EMBL/GenBank/DDBJ databases">
        <title>Comparative genomics reveals the genomic features of Rhizophagus irregularis, R. cerebriforme, R. diaphanum and Gigaspora rosea, and their symbiotic lifestyle signature.</title>
        <authorList>
            <person name="Morin E."/>
            <person name="San Clemente H."/>
            <person name="Chen E.C.H."/>
            <person name="De La Providencia I."/>
            <person name="Hainaut M."/>
            <person name="Kuo A."/>
            <person name="Kohler A."/>
            <person name="Murat C."/>
            <person name="Tang N."/>
            <person name="Roy S."/>
            <person name="Loubradou J."/>
            <person name="Henrissat B."/>
            <person name="Grigoriev I.V."/>
            <person name="Corradi N."/>
            <person name="Roux C."/>
            <person name="Martin F.M."/>
        </authorList>
    </citation>
    <scope>NUCLEOTIDE SEQUENCE [LARGE SCALE GENOMIC DNA]</scope>
    <source>
        <strain evidence="2 3">DAOM 227022</strain>
    </source>
</reference>
<dbReference type="CDD" id="cd18186">
    <property type="entry name" value="BTB_POZ_ZBTB_KLHL-like"/>
    <property type="match status" value="1"/>
</dbReference>
<dbReference type="SMART" id="SM00225">
    <property type="entry name" value="BTB"/>
    <property type="match status" value="1"/>
</dbReference>
<dbReference type="Proteomes" id="UP000265703">
    <property type="component" value="Unassembled WGS sequence"/>
</dbReference>
<dbReference type="InterPro" id="IPR052972">
    <property type="entry name" value="Sacsin_chaperone_reg"/>
</dbReference>
<accession>A0A397SZU6</accession>
<dbReference type="InterPro" id="IPR011333">
    <property type="entry name" value="SKP1/BTB/POZ_sf"/>
</dbReference>
<proteinExistence type="predicted"/>
<dbReference type="PROSITE" id="PS51257">
    <property type="entry name" value="PROKAR_LIPOPROTEIN"/>
    <property type="match status" value="1"/>
</dbReference>
<dbReference type="PANTHER" id="PTHR15600:SF42">
    <property type="entry name" value="SACSIN"/>
    <property type="match status" value="1"/>
</dbReference>
<dbReference type="Gene3D" id="3.30.710.10">
    <property type="entry name" value="Potassium Channel Kv1.1, Chain A"/>
    <property type="match status" value="1"/>
</dbReference>
<dbReference type="SUPFAM" id="SSF54695">
    <property type="entry name" value="POZ domain"/>
    <property type="match status" value="1"/>
</dbReference>
<name>A0A397SZU6_9GLOM</name>
<organism evidence="2 3">
    <name type="scientific">Glomus cerebriforme</name>
    <dbReference type="NCBI Taxonomy" id="658196"/>
    <lineage>
        <taxon>Eukaryota</taxon>
        <taxon>Fungi</taxon>
        <taxon>Fungi incertae sedis</taxon>
        <taxon>Mucoromycota</taxon>
        <taxon>Glomeromycotina</taxon>
        <taxon>Glomeromycetes</taxon>
        <taxon>Glomerales</taxon>
        <taxon>Glomeraceae</taxon>
        <taxon>Glomus</taxon>
    </lineage>
</organism>
<dbReference type="PANTHER" id="PTHR15600">
    <property type="entry name" value="SACSIN"/>
    <property type="match status" value="1"/>
</dbReference>
<gene>
    <name evidence="2" type="ORF">C1645_164705</name>
</gene>
<feature type="domain" description="BTB" evidence="1">
    <location>
        <begin position="949"/>
        <end position="1012"/>
    </location>
</feature>
<dbReference type="GO" id="GO:0030544">
    <property type="term" value="F:Hsp70 protein binding"/>
    <property type="evidence" value="ECO:0007669"/>
    <property type="project" value="TreeGrafter"/>
</dbReference>
<dbReference type="EMBL" id="QKYT01000188">
    <property type="protein sequence ID" value="RIA90176.1"/>
    <property type="molecule type" value="Genomic_DNA"/>
</dbReference>
<evidence type="ECO:0000313" key="2">
    <source>
        <dbReference type="EMBL" id="RIA90176.1"/>
    </source>
</evidence>
<dbReference type="PROSITE" id="PS50097">
    <property type="entry name" value="BTB"/>
    <property type="match status" value="1"/>
</dbReference>
<dbReference type="AlphaFoldDB" id="A0A397SZU6"/>
<evidence type="ECO:0000313" key="3">
    <source>
        <dbReference type="Proteomes" id="UP000265703"/>
    </source>
</evidence>
<evidence type="ECO:0000259" key="1">
    <source>
        <dbReference type="PROSITE" id="PS50097"/>
    </source>
</evidence>
<protein>
    <recommendedName>
        <fullName evidence="1">BTB domain-containing protein</fullName>
    </recommendedName>
</protein>
<dbReference type="OrthoDB" id="2130750at2759"/>
<dbReference type="Pfam" id="PF00651">
    <property type="entry name" value="BTB"/>
    <property type="match status" value="1"/>
</dbReference>
<dbReference type="InterPro" id="IPR000210">
    <property type="entry name" value="BTB/POZ_dom"/>
</dbReference>
<comment type="caution">
    <text evidence="2">The sequence shown here is derived from an EMBL/GenBank/DDBJ whole genome shotgun (WGS) entry which is preliminary data.</text>
</comment>
<dbReference type="STRING" id="658196.A0A397SZU6"/>
<keyword evidence="3" id="KW-1185">Reference proteome</keyword>